<dbReference type="AlphaFoldDB" id="A0AAV7HXE4"/>
<keyword evidence="3" id="KW-1185">Reference proteome</keyword>
<protein>
    <submittedName>
        <fullName evidence="2">Uncharacterized protein</fullName>
    </submittedName>
</protein>
<evidence type="ECO:0000313" key="2">
    <source>
        <dbReference type="EMBL" id="KAH0539562.1"/>
    </source>
</evidence>
<feature type="region of interest" description="Disordered" evidence="1">
    <location>
        <begin position="55"/>
        <end position="82"/>
    </location>
</feature>
<dbReference type="Proteomes" id="UP000826195">
    <property type="component" value="Unassembled WGS sequence"/>
</dbReference>
<name>A0AAV7HXE4_COTGL</name>
<evidence type="ECO:0000313" key="3">
    <source>
        <dbReference type="Proteomes" id="UP000826195"/>
    </source>
</evidence>
<evidence type="ECO:0000256" key="1">
    <source>
        <dbReference type="SAM" id="MobiDB-lite"/>
    </source>
</evidence>
<reference evidence="2 3" key="1">
    <citation type="journal article" date="2021" name="J. Hered.">
        <title>A chromosome-level genome assembly of the parasitoid wasp, Cotesia glomerata (Hymenoptera: Braconidae).</title>
        <authorList>
            <person name="Pinto B.J."/>
            <person name="Weis J.J."/>
            <person name="Gamble T."/>
            <person name="Ode P.J."/>
            <person name="Paul R."/>
            <person name="Zaspel J.M."/>
        </authorList>
    </citation>
    <scope>NUCLEOTIDE SEQUENCE [LARGE SCALE GENOMIC DNA]</scope>
    <source>
        <strain evidence="2">CgM1</strain>
    </source>
</reference>
<accession>A0AAV7HXE4</accession>
<proteinExistence type="predicted"/>
<comment type="caution">
    <text evidence="2">The sequence shown here is derived from an EMBL/GenBank/DDBJ whole genome shotgun (WGS) entry which is preliminary data.</text>
</comment>
<feature type="compositionally biased region" description="Basic and acidic residues" evidence="1">
    <location>
        <begin position="70"/>
        <end position="82"/>
    </location>
</feature>
<dbReference type="EMBL" id="JAHXZJ010002609">
    <property type="protein sequence ID" value="KAH0539562.1"/>
    <property type="molecule type" value="Genomic_DNA"/>
</dbReference>
<sequence length="116" mass="13202">MPFYGLTSPAGAMARGCRRYRGSGTNMSEIHELRVRDRDLDLDCAGKIEESSKVSDRRRGCSGTVTGCQKPKEREEKEIEKEKKKKMGVRNFRKKETCTLYVAASRRCMTSFQNNA</sequence>
<gene>
    <name evidence="2" type="ORF">KQX54_005619</name>
</gene>
<organism evidence="2 3">
    <name type="scientific">Cotesia glomerata</name>
    <name type="common">Lepidopteran parasitic wasp</name>
    <name type="synonym">Apanteles glomeratus</name>
    <dbReference type="NCBI Taxonomy" id="32391"/>
    <lineage>
        <taxon>Eukaryota</taxon>
        <taxon>Metazoa</taxon>
        <taxon>Ecdysozoa</taxon>
        <taxon>Arthropoda</taxon>
        <taxon>Hexapoda</taxon>
        <taxon>Insecta</taxon>
        <taxon>Pterygota</taxon>
        <taxon>Neoptera</taxon>
        <taxon>Endopterygota</taxon>
        <taxon>Hymenoptera</taxon>
        <taxon>Apocrita</taxon>
        <taxon>Ichneumonoidea</taxon>
        <taxon>Braconidae</taxon>
        <taxon>Microgastrinae</taxon>
        <taxon>Cotesia</taxon>
    </lineage>
</organism>